<dbReference type="EMBL" id="FMTM01000005">
    <property type="protein sequence ID" value="SCW67073.1"/>
    <property type="molecule type" value="Genomic_DNA"/>
</dbReference>
<keyword evidence="3" id="KW-0238">DNA-binding</keyword>
<name>A0A1G4SD06_9HYPH</name>
<protein>
    <submittedName>
        <fullName evidence="3">DNA-binding transcriptional regulator, XRE-family HTH domain</fullName>
    </submittedName>
</protein>
<evidence type="ECO:0000313" key="3">
    <source>
        <dbReference type="EMBL" id="SCW67073.1"/>
    </source>
</evidence>
<dbReference type="Pfam" id="PF13560">
    <property type="entry name" value="HTH_31"/>
    <property type="match status" value="1"/>
</dbReference>
<dbReference type="SMART" id="SM00530">
    <property type="entry name" value="HTH_XRE"/>
    <property type="match status" value="1"/>
</dbReference>
<feature type="compositionally biased region" description="Basic and acidic residues" evidence="1">
    <location>
        <begin position="89"/>
        <end position="98"/>
    </location>
</feature>
<organism evidence="3 4">
    <name type="scientific">Rhizobium mongolense subsp. loessense</name>
    <dbReference type="NCBI Taxonomy" id="158890"/>
    <lineage>
        <taxon>Bacteria</taxon>
        <taxon>Pseudomonadati</taxon>
        <taxon>Pseudomonadota</taxon>
        <taxon>Alphaproteobacteria</taxon>
        <taxon>Hyphomicrobiales</taxon>
        <taxon>Rhizobiaceae</taxon>
        <taxon>Rhizobium/Agrobacterium group</taxon>
        <taxon>Rhizobium</taxon>
    </lineage>
</organism>
<dbReference type="Proteomes" id="UP000199542">
    <property type="component" value="Unassembled WGS sequence"/>
</dbReference>
<accession>A0A1G4SD06</accession>
<evidence type="ECO:0000259" key="2">
    <source>
        <dbReference type="PROSITE" id="PS50943"/>
    </source>
</evidence>
<dbReference type="GO" id="GO:0003677">
    <property type="term" value="F:DNA binding"/>
    <property type="evidence" value="ECO:0007669"/>
    <property type="project" value="UniProtKB-KW"/>
</dbReference>
<sequence length="113" mass="12459">MVAKSALLLAPPYAVERSLNVLGANLKTARLRRNLTLQEVAEKIGVIRRVVSDAEKGKPSTSIAVYVALLWAYGLTEQLTQVADPETDQEGKALERARTPQRARQGRTLDDNF</sequence>
<dbReference type="RefSeq" id="WP_074069367.1">
    <property type="nucleotide sequence ID" value="NZ_FMTM01000005.1"/>
</dbReference>
<gene>
    <name evidence="3" type="ORF">SAMN02927900_03675</name>
</gene>
<dbReference type="SUPFAM" id="SSF47413">
    <property type="entry name" value="lambda repressor-like DNA-binding domains"/>
    <property type="match status" value="1"/>
</dbReference>
<dbReference type="InterPro" id="IPR001387">
    <property type="entry name" value="Cro/C1-type_HTH"/>
</dbReference>
<feature type="domain" description="HTH cro/C1-type" evidence="2">
    <location>
        <begin position="26"/>
        <end position="79"/>
    </location>
</feature>
<dbReference type="InterPro" id="IPR010982">
    <property type="entry name" value="Lambda_DNA-bd_dom_sf"/>
</dbReference>
<dbReference type="PROSITE" id="PS50943">
    <property type="entry name" value="HTH_CROC1"/>
    <property type="match status" value="1"/>
</dbReference>
<evidence type="ECO:0000313" key="4">
    <source>
        <dbReference type="Proteomes" id="UP000199542"/>
    </source>
</evidence>
<dbReference type="CDD" id="cd00093">
    <property type="entry name" value="HTH_XRE"/>
    <property type="match status" value="1"/>
</dbReference>
<evidence type="ECO:0000256" key="1">
    <source>
        <dbReference type="SAM" id="MobiDB-lite"/>
    </source>
</evidence>
<dbReference type="Gene3D" id="1.10.260.40">
    <property type="entry name" value="lambda repressor-like DNA-binding domains"/>
    <property type="match status" value="1"/>
</dbReference>
<feature type="region of interest" description="Disordered" evidence="1">
    <location>
        <begin position="82"/>
        <end position="113"/>
    </location>
</feature>
<dbReference type="AlphaFoldDB" id="A0A1G4SD06"/>
<proteinExistence type="predicted"/>
<reference evidence="3 4" key="1">
    <citation type="submission" date="2016-10" db="EMBL/GenBank/DDBJ databases">
        <authorList>
            <person name="de Groot N.N."/>
        </authorList>
    </citation>
    <scope>NUCLEOTIDE SEQUENCE [LARGE SCALE GENOMIC DNA]</scope>
    <source>
        <strain evidence="3 4">CGMCC 1.3401</strain>
    </source>
</reference>